<accession>A0A0K6FNY3</accession>
<feature type="compositionally biased region" description="Polar residues" evidence="2">
    <location>
        <begin position="522"/>
        <end position="544"/>
    </location>
</feature>
<keyword evidence="1" id="KW-0175">Coiled coil</keyword>
<feature type="coiled-coil region" evidence="1">
    <location>
        <begin position="181"/>
        <end position="215"/>
    </location>
</feature>
<feature type="compositionally biased region" description="Polar residues" evidence="2">
    <location>
        <begin position="390"/>
        <end position="404"/>
    </location>
</feature>
<feature type="region of interest" description="Disordered" evidence="2">
    <location>
        <begin position="705"/>
        <end position="814"/>
    </location>
</feature>
<feature type="region of interest" description="Disordered" evidence="2">
    <location>
        <begin position="1"/>
        <end position="78"/>
    </location>
</feature>
<protein>
    <submittedName>
        <fullName evidence="3">Titin</fullName>
    </submittedName>
</protein>
<reference evidence="3 4" key="1">
    <citation type="submission" date="2015-07" db="EMBL/GenBank/DDBJ databases">
        <authorList>
            <person name="Noorani M."/>
        </authorList>
    </citation>
    <scope>NUCLEOTIDE SEQUENCE [LARGE SCALE GENOMIC DNA]</scope>
    <source>
        <strain evidence="3">BBA 69670</strain>
    </source>
</reference>
<evidence type="ECO:0000256" key="1">
    <source>
        <dbReference type="SAM" id="Coils"/>
    </source>
</evidence>
<evidence type="ECO:0000313" key="3">
    <source>
        <dbReference type="EMBL" id="CUA67827.1"/>
    </source>
</evidence>
<feature type="compositionally biased region" description="Pro residues" evidence="2">
    <location>
        <begin position="235"/>
        <end position="253"/>
    </location>
</feature>
<dbReference type="EMBL" id="CYGV01000224">
    <property type="protein sequence ID" value="CUA67827.1"/>
    <property type="molecule type" value="Genomic_DNA"/>
</dbReference>
<evidence type="ECO:0000313" key="4">
    <source>
        <dbReference type="Proteomes" id="UP000044841"/>
    </source>
</evidence>
<dbReference type="AlphaFoldDB" id="A0A0K6FNY3"/>
<feature type="region of interest" description="Disordered" evidence="2">
    <location>
        <begin position="515"/>
        <end position="551"/>
    </location>
</feature>
<feature type="compositionally biased region" description="Basic and acidic residues" evidence="2">
    <location>
        <begin position="804"/>
        <end position="814"/>
    </location>
</feature>
<evidence type="ECO:0000256" key="2">
    <source>
        <dbReference type="SAM" id="MobiDB-lite"/>
    </source>
</evidence>
<feature type="region of interest" description="Disordered" evidence="2">
    <location>
        <begin position="358"/>
        <end position="461"/>
    </location>
</feature>
<feature type="region of interest" description="Disordered" evidence="2">
    <location>
        <begin position="566"/>
        <end position="635"/>
    </location>
</feature>
<feature type="region of interest" description="Disordered" evidence="2">
    <location>
        <begin position="229"/>
        <end position="274"/>
    </location>
</feature>
<proteinExistence type="predicted"/>
<organism evidence="3 4">
    <name type="scientific">Rhizoctonia solani</name>
    <dbReference type="NCBI Taxonomy" id="456999"/>
    <lineage>
        <taxon>Eukaryota</taxon>
        <taxon>Fungi</taxon>
        <taxon>Dikarya</taxon>
        <taxon>Basidiomycota</taxon>
        <taxon>Agaricomycotina</taxon>
        <taxon>Agaricomycetes</taxon>
        <taxon>Cantharellales</taxon>
        <taxon>Ceratobasidiaceae</taxon>
        <taxon>Rhizoctonia</taxon>
    </lineage>
</organism>
<dbReference type="Proteomes" id="UP000044841">
    <property type="component" value="Unassembled WGS sequence"/>
</dbReference>
<feature type="compositionally biased region" description="Polar residues" evidence="2">
    <location>
        <begin position="568"/>
        <end position="586"/>
    </location>
</feature>
<sequence length="814" mass="88403">MNLTGARGLESEEPLLSFSDLIRPLSATPSPEPSLPSGTPPSGEQTREAGLSSDFFNGKYLGDRISPSGEEESDELMDDTRVAEVRRMVIAWGILSRESGLEQTSSRRERQLAMMASALILSNRDLSEFRHADRMSFERTAQALSARVAQKNAKWIGSSLTPREAFYEDERSRTMDSQSLQDKLAAENSRLDHELQEARREITILKQSIEDLRVSILIRPHALHSSLTISQKEPVVPPTPNPRGRPRKYPLPSPTSNQGFQVPTHSNPGAQLPTLSSTILNASTGSTQAPPEKRMRGVQPDARAELLIAAARRVGKDRVLNVLEASETGNTTVREVPKPHTEDILPFQPTQTGVPFLQHSPSEFPAPHTESSPASATDHAAMRRGRPSRASISLPATTRHQFTQFLVDEGGRPVSGHGRSSKLRPTKSAQEASRGPLDLSPMRDSRGSVLPVPASQTPRRAQAQQVVVPFTGDPQVDAQTCLASFVAQYPGIQTNPVWNTTKVEVRSGLEDALGPRLAHGDSSMSTVTTGQYHPDNTVQVTPDRNTNDRRSHGLDHLLSAARTMLRARSQSTSPTPQRQLTSNSALASPHHISSRKRHSPSLSYSDNIGPASRHSSPPIQPGDSDTEPDEPGSQGRQRVYSALDVLADQAAAARTSSPDVLLDRPTASPDRPHPVHPPVSFPVTPEPHATLFAPRTRDVALSSPMTIIPASDPPQLSSSSTSPSTFDTGDNQRRATSDEPPAQIKERVPESSQNNTNVGLGGTVSIRNSVPRMATLWAPGHTEATPMSDVKVTHPENLPYTPPRSDKSRGKQRA</sequence>
<feature type="compositionally biased region" description="Low complexity" evidence="2">
    <location>
        <begin position="713"/>
        <end position="729"/>
    </location>
</feature>
<keyword evidence="4" id="KW-1185">Reference proteome</keyword>
<feature type="region of interest" description="Disordered" evidence="2">
    <location>
        <begin position="650"/>
        <end position="688"/>
    </location>
</feature>
<gene>
    <name evidence="3" type="ORF">RSOLAG22IIIB_03257</name>
</gene>
<name>A0A0K6FNY3_9AGAM</name>
<feature type="compositionally biased region" description="Polar residues" evidence="2">
    <location>
        <begin position="254"/>
        <end position="274"/>
    </location>
</feature>